<dbReference type="PROSITE" id="PS00436">
    <property type="entry name" value="PEROXIDASE_2"/>
    <property type="match status" value="1"/>
</dbReference>
<feature type="disulfide bond" evidence="17">
    <location>
        <begin position="67"/>
        <end position="72"/>
    </location>
</feature>
<keyword evidence="7 18" id="KW-0349">Heme</keyword>
<feature type="binding site" evidence="15">
    <location>
        <position position="87"/>
    </location>
    <ligand>
        <name>Ca(2+)</name>
        <dbReference type="ChEBI" id="CHEBI:29108"/>
        <label>1</label>
    </ligand>
</feature>
<keyword evidence="11 17" id="KW-1015">Disulfide bond</keyword>
<feature type="binding site" evidence="15">
    <location>
        <position position="73"/>
    </location>
    <ligand>
        <name>Ca(2+)</name>
        <dbReference type="ChEBI" id="CHEBI:29108"/>
        <label>1</label>
    </ligand>
</feature>
<dbReference type="Proteomes" id="UP001443914">
    <property type="component" value="Unassembled WGS sequence"/>
</dbReference>
<feature type="active site" description="Proton acceptor" evidence="13">
    <location>
        <position position="65"/>
    </location>
</feature>
<keyword evidence="10 15" id="KW-0408">Iron</keyword>
<dbReference type="PANTHER" id="PTHR31517:SF3">
    <property type="entry name" value="PEROXIDASE"/>
    <property type="match status" value="1"/>
</dbReference>
<protein>
    <recommendedName>
        <fullName evidence="4 18">Peroxidase</fullName>
        <ecNumber evidence="4 18">1.11.1.7</ecNumber>
    </recommendedName>
</protein>
<organism evidence="20 21">
    <name type="scientific">Saponaria officinalis</name>
    <name type="common">Common soapwort</name>
    <name type="synonym">Lychnis saponaria</name>
    <dbReference type="NCBI Taxonomy" id="3572"/>
    <lineage>
        <taxon>Eukaryota</taxon>
        <taxon>Viridiplantae</taxon>
        <taxon>Streptophyta</taxon>
        <taxon>Embryophyta</taxon>
        <taxon>Tracheophyta</taxon>
        <taxon>Spermatophyta</taxon>
        <taxon>Magnoliopsida</taxon>
        <taxon>eudicotyledons</taxon>
        <taxon>Gunneridae</taxon>
        <taxon>Pentapetalae</taxon>
        <taxon>Caryophyllales</taxon>
        <taxon>Caryophyllaceae</taxon>
        <taxon>Caryophylleae</taxon>
        <taxon>Saponaria</taxon>
    </lineage>
</organism>
<dbReference type="PANTHER" id="PTHR31517">
    <property type="match status" value="1"/>
</dbReference>
<dbReference type="Pfam" id="PF00141">
    <property type="entry name" value="peroxidase"/>
    <property type="match status" value="1"/>
</dbReference>
<comment type="subcellular location">
    <subcellularLocation>
        <location evidence="18">Secreted</location>
    </subcellularLocation>
</comment>
<dbReference type="InterPro" id="IPR019794">
    <property type="entry name" value="Peroxidases_AS"/>
</dbReference>
<feature type="signal peptide" evidence="18">
    <location>
        <begin position="1"/>
        <end position="23"/>
    </location>
</feature>
<dbReference type="GO" id="GO:0140825">
    <property type="term" value="F:lactoperoxidase activity"/>
    <property type="evidence" value="ECO:0007669"/>
    <property type="project" value="UniProtKB-EC"/>
</dbReference>
<dbReference type="PRINTS" id="PR00461">
    <property type="entry name" value="PLPEROXIDASE"/>
</dbReference>
<feature type="site" description="Transition state stabilizer" evidence="16">
    <location>
        <position position="61"/>
    </location>
</feature>
<dbReference type="InterPro" id="IPR002016">
    <property type="entry name" value="Haem_peroxidase"/>
</dbReference>
<evidence type="ECO:0000256" key="1">
    <source>
        <dbReference type="ARBA" id="ARBA00000189"/>
    </source>
</evidence>
<evidence type="ECO:0000256" key="3">
    <source>
        <dbReference type="ARBA" id="ARBA00006873"/>
    </source>
</evidence>
<evidence type="ECO:0000256" key="10">
    <source>
        <dbReference type="ARBA" id="ARBA00023004"/>
    </source>
</evidence>
<evidence type="ECO:0000313" key="21">
    <source>
        <dbReference type="Proteomes" id="UP001443914"/>
    </source>
</evidence>
<feature type="domain" description="Plant heme peroxidase family profile" evidence="19">
    <location>
        <begin position="24"/>
        <end position="327"/>
    </location>
</feature>
<comment type="function">
    <text evidence="2">Removal of H(2)O(2), oxidation of toxic reductants, biosynthesis and degradation of lignin, suberization, auxin catabolism, response to environmental stresses such as wounding, pathogen attack and oxidative stress. These functions might be dependent on each isozyme/isoform in each plant tissue.</text>
</comment>
<feature type="disulfide bond" evidence="17">
    <location>
        <begin position="34"/>
        <end position="117"/>
    </location>
</feature>
<dbReference type="GO" id="GO:0046872">
    <property type="term" value="F:metal ion binding"/>
    <property type="evidence" value="ECO:0007669"/>
    <property type="project" value="UniProtKB-UniRule"/>
</dbReference>
<evidence type="ECO:0000256" key="4">
    <source>
        <dbReference type="ARBA" id="ARBA00012313"/>
    </source>
</evidence>
<feature type="disulfide bond" evidence="17">
    <location>
        <begin position="202"/>
        <end position="234"/>
    </location>
</feature>
<dbReference type="EC" id="1.11.1.7" evidence="4 18"/>
<dbReference type="CDD" id="cd00693">
    <property type="entry name" value="secretory_peroxidase"/>
    <property type="match status" value="1"/>
</dbReference>
<dbReference type="PRINTS" id="PR00458">
    <property type="entry name" value="PEROXIDASE"/>
</dbReference>
<comment type="caution">
    <text evidence="20">The sequence shown here is derived from an EMBL/GenBank/DDBJ whole genome shotgun (WGS) entry which is preliminary data.</text>
</comment>
<dbReference type="AlphaFoldDB" id="A0AAW1GZU1"/>
<feature type="binding site" description="axial binding residue" evidence="15">
    <location>
        <position position="195"/>
    </location>
    <ligand>
        <name>heme b</name>
        <dbReference type="ChEBI" id="CHEBI:60344"/>
    </ligand>
    <ligandPart>
        <name>Fe</name>
        <dbReference type="ChEBI" id="CHEBI:18248"/>
    </ligandPart>
</feature>
<evidence type="ECO:0000256" key="7">
    <source>
        <dbReference type="ARBA" id="ARBA00022617"/>
    </source>
</evidence>
<evidence type="ECO:0000256" key="15">
    <source>
        <dbReference type="PIRSR" id="PIRSR600823-3"/>
    </source>
</evidence>
<feature type="chain" id="PRO_5043108496" description="Peroxidase" evidence="18">
    <location>
        <begin position="24"/>
        <end position="328"/>
    </location>
</feature>
<feature type="binding site" evidence="15">
    <location>
        <position position="75"/>
    </location>
    <ligand>
        <name>Ca(2+)</name>
        <dbReference type="ChEBI" id="CHEBI:29108"/>
        <label>1</label>
    </ligand>
</feature>
<comment type="catalytic activity">
    <reaction evidence="1 18">
        <text>2 a phenolic donor + H2O2 = 2 a phenolic radical donor + 2 H2O</text>
        <dbReference type="Rhea" id="RHEA:56136"/>
        <dbReference type="ChEBI" id="CHEBI:15377"/>
        <dbReference type="ChEBI" id="CHEBI:16240"/>
        <dbReference type="ChEBI" id="CHEBI:139520"/>
        <dbReference type="ChEBI" id="CHEBI:139521"/>
        <dbReference type="EC" id="1.11.1.7"/>
    </reaction>
</comment>
<evidence type="ECO:0000256" key="12">
    <source>
        <dbReference type="ARBA" id="ARBA00023324"/>
    </source>
</evidence>
<gene>
    <name evidence="20" type="ORF">RND81_13G191500</name>
</gene>
<comment type="similarity">
    <text evidence="3">Belongs to the peroxidase family. Ascorbate peroxidase subfamily.</text>
</comment>
<feature type="binding site" evidence="15">
    <location>
        <position position="250"/>
    </location>
    <ligand>
        <name>Ca(2+)</name>
        <dbReference type="ChEBI" id="CHEBI:29108"/>
        <label>2</label>
    </ligand>
</feature>
<comment type="cofactor">
    <cofactor evidence="15 18">
        <name>heme b</name>
        <dbReference type="ChEBI" id="CHEBI:60344"/>
    </cofactor>
    <text evidence="15 18">Binds 1 heme b (iron(II)-protoporphyrin IX) group per subunit.</text>
</comment>
<dbReference type="EMBL" id="JBDFQZ010000013">
    <property type="protein sequence ID" value="KAK9670286.1"/>
    <property type="molecule type" value="Genomic_DNA"/>
</dbReference>
<evidence type="ECO:0000256" key="14">
    <source>
        <dbReference type="PIRSR" id="PIRSR600823-2"/>
    </source>
</evidence>
<accession>A0AAW1GZU1</accession>
<evidence type="ECO:0000256" key="2">
    <source>
        <dbReference type="ARBA" id="ARBA00002322"/>
    </source>
</evidence>
<evidence type="ECO:0000256" key="5">
    <source>
        <dbReference type="ARBA" id="ARBA00022525"/>
    </source>
</evidence>
<dbReference type="InterPro" id="IPR019793">
    <property type="entry name" value="Peroxidases_heam-ligand_BS"/>
</dbReference>
<sequence length="328" mass="36464">MVKFQLLFLVVISIWVTPNFAEAQLKENFYYKTCPNVESIVRKVVLQKISDTFVTVPALLRVFFHDCMVNGCDASVLIASTPNNKAERDHPDNLSLAGDAFDTVIKAKAAIDKVPSCRNRVSCADILTIATRDVVDLAGGNFYEVELGRRDGLVSTAASVDGKLPKTSYNLSQLTSIFASHGLSPADMIALSAAHTVGFSHCNKFANRLYNFSPKYDTDPTLDPTYAAILKQKCPKNVDPRMAVDMDPRTPTLFDNNYFWNLIQHKGLFKSDQVLYDDPRSRPTVVDWARNGTHFMRAFGQAMTKLGRVGVKTGSNGNIRTRCDAFNY</sequence>
<dbReference type="SUPFAM" id="SSF48113">
    <property type="entry name" value="Heme-dependent peroxidases"/>
    <property type="match status" value="1"/>
</dbReference>
<feature type="binding site" evidence="14">
    <location>
        <position position="165"/>
    </location>
    <ligand>
        <name>substrate</name>
    </ligand>
</feature>
<keyword evidence="5 18" id="KW-0964">Secreted</keyword>
<keyword evidence="15 18" id="KW-0106">Calcium</keyword>
<evidence type="ECO:0000256" key="8">
    <source>
        <dbReference type="ARBA" id="ARBA00022723"/>
    </source>
</evidence>
<evidence type="ECO:0000256" key="9">
    <source>
        <dbReference type="ARBA" id="ARBA00023002"/>
    </source>
</evidence>
<dbReference type="InterPro" id="IPR000823">
    <property type="entry name" value="Peroxidase_pln"/>
</dbReference>
<evidence type="ECO:0000256" key="13">
    <source>
        <dbReference type="PIRSR" id="PIRSR600823-1"/>
    </source>
</evidence>
<evidence type="ECO:0000256" key="17">
    <source>
        <dbReference type="PIRSR" id="PIRSR600823-5"/>
    </source>
</evidence>
<evidence type="ECO:0000256" key="11">
    <source>
        <dbReference type="ARBA" id="ARBA00023157"/>
    </source>
</evidence>
<feature type="binding site" evidence="15">
    <location>
        <position position="69"/>
    </location>
    <ligand>
        <name>Ca(2+)</name>
        <dbReference type="ChEBI" id="CHEBI:29108"/>
        <label>1</label>
    </ligand>
</feature>
<feature type="binding site" evidence="15">
    <location>
        <position position="247"/>
    </location>
    <ligand>
        <name>Ca(2+)</name>
        <dbReference type="ChEBI" id="CHEBI:29108"/>
        <label>2</label>
    </ligand>
</feature>
<dbReference type="Gene3D" id="1.10.420.10">
    <property type="entry name" value="Peroxidase, domain 2"/>
    <property type="match status" value="1"/>
</dbReference>
<feature type="binding site" evidence="15">
    <location>
        <position position="71"/>
    </location>
    <ligand>
        <name>Ca(2+)</name>
        <dbReference type="ChEBI" id="CHEBI:29108"/>
        <label>1</label>
    </ligand>
</feature>
<comment type="similarity">
    <text evidence="18">Belongs to the peroxidase family. Classical plant (class III) peroxidase subfamily.</text>
</comment>
<dbReference type="GO" id="GO:0020037">
    <property type="term" value="F:heme binding"/>
    <property type="evidence" value="ECO:0007669"/>
    <property type="project" value="UniProtKB-UniRule"/>
</dbReference>
<evidence type="ECO:0000256" key="18">
    <source>
        <dbReference type="RuleBase" id="RU362060"/>
    </source>
</evidence>
<reference evidence="20" key="1">
    <citation type="submission" date="2024-03" db="EMBL/GenBank/DDBJ databases">
        <title>WGS assembly of Saponaria officinalis var. Norfolk2.</title>
        <authorList>
            <person name="Jenkins J."/>
            <person name="Shu S."/>
            <person name="Grimwood J."/>
            <person name="Barry K."/>
            <person name="Goodstein D."/>
            <person name="Schmutz J."/>
            <person name="Leebens-Mack J."/>
            <person name="Osbourn A."/>
        </authorList>
    </citation>
    <scope>NUCLEOTIDE SEQUENCE [LARGE SCALE GENOMIC DNA]</scope>
    <source>
        <strain evidence="20">JIC</strain>
    </source>
</reference>
<dbReference type="GO" id="GO:0005576">
    <property type="term" value="C:extracellular region"/>
    <property type="evidence" value="ECO:0007669"/>
    <property type="project" value="UniProtKB-SubCell"/>
</dbReference>
<evidence type="ECO:0000313" key="20">
    <source>
        <dbReference type="EMBL" id="KAK9670286.1"/>
    </source>
</evidence>
<feature type="disulfide bond" evidence="17">
    <location>
        <begin position="123"/>
        <end position="323"/>
    </location>
</feature>
<dbReference type="GO" id="GO:0006979">
    <property type="term" value="P:response to oxidative stress"/>
    <property type="evidence" value="ECO:0007669"/>
    <property type="project" value="UniProtKB-UniRule"/>
</dbReference>
<name>A0AAW1GZU1_SAPOF</name>
<proteinExistence type="inferred from homology"/>
<feature type="binding site" evidence="15">
    <location>
        <position position="255"/>
    </location>
    <ligand>
        <name>Ca(2+)</name>
        <dbReference type="ChEBI" id="CHEBI:29108"/>
        <label>2</label>
    </ligand>
</feature>
<dbReference type="FunFam" id="1.10.420.10:FF:000001">
    <property type="entry name" value="Peroxidase"/>
    <property type="match status" value="1"/>
</dbReference>
<dbReference type="FunFam" id="1.10.520.10:FF:000008">
    <property type="entry name" value="Peroxidase"/>
    <property type="match status" value="1"/>
</dbReference>
<feature type="binding site" evidence="15">
    <location>
        <position position="66"/>
    </location>
    <ligand>
        <name>Ca(2+)</name>
        <dbReference type="ChEBI" id="CHEBI:29108"/>
        <label>1</label>
    </ligand>
</feature>
<keyword evidence="21" id="KW-1185">Reference proteome</keyword>
<dbReference type="PROSITE" id="PS00435">
    <property type="entry name" value="PEROXIDASE_1"/>
    <property type="match status" value="1"/>
</dbReference>
<dbReference type="InterPro" id="IPR010255">
    <property type="entry name" value="Haem_peroxidase_sf"/>
</dbReference>
<keyword evidence="6 18" id="KW-0575">Peroxidase</keyword>
<keyword evidence="18" id="KW-0732">Signal</keyword>
<dbReference type="InterPro" id="IPR033905">
    <property type="entry name" value="Secretory_peroxidase"/>
</dbReference>
<evidence type="ECO:0000256" key="16">
    <source>
        <dbReference type="PIRSR" id="PIRSR600823-4"/>
    </source>
</evidence>
<keyword evidence="12 18" id="KW-0376">Hydrogen peroxide</keyword>
<evidence type="ECO:0000259" key="19">
    <source>
        <dbReference type="PROSITE" id="PS50873"/>
    </source>
</evidence>
<dbReference type="GO" id="GO:0042744">
    <property type="term" value="P:hydrogen peroxide catabolic process"/>
    <property type="evidence" value="ECO:0007669"/>
    <property type="project" value="UniProtKB-KW"/>
</dbReference>
<keyword evidence="9 18" id="KW-0560">Oxidoreductase</keyword>
<dbReference type="PROSITE" id="PS50873">
    <property type="entry name" value="PEROXIDASE_4"/>
    <property type="match status" value="1"/>
</dbReference>
<keyword evidence="8 15" id="KW-0479">Metal-binding</keyword>
<feature type="binding site" evidence="15">
    <location>
        <position position="196"/>
    </location>
    <ligand>
        <name>Ca(2+)</name>
        <dbReference type="ChEBI" id="CHEBI:29108"/>
        <label>2</label>
    </ligand>
</feature>
<comment type="cofactor">
    <cofactor evidence="15 18">
        <name>Ca(2+)</name>
        <dbReference type="ChEBI" id="CHEBI:29108"/>
    </cofactor>
    <text evidence="15 18">Binds 2 calcium ions per subunit.</text>
</comment>
<evidence type="ECO:0000256" key="6">
    <source>
        <dbReference type="ARBA" id="ARBA00022559"/>
    </source>
</evidence>
<dbReference type="Gene3D" id="1.10.520.10">
    <property type="match status" value="1"/>
</dbReference>